<dbReference type="GO" id="GO:0009103">
    <property type="term" value="P:lipopolysaccharide biosynthetic process"/>
    <property type="evidence" value="ECO:0007669"/>
    <property type="project" value="TreeGrafter"/>
</dbReference>
<dbReference type="PANTHER" id="PTHR23028:SF53">
    <property type="entry name" value="ACYL_TRANSF_3 DOMAIN-CONTAINING PROTEIN"/>
    <property type="match status" value="1"/>
</dbReference>
<proteinExistence type="predicted"/>
<evidence type="ECO:0000313" key="3">
    <source>
        <dbReference type="EMBL" id="KAA5609783.1"/>
    </source>
</evidence>
<keyword evidence="4" id="KW-1185">Reference proteome</keyword>
<feature type="transmembrane region" description="Helical" evidence="1">
    <location>
        <begin position="94"/>
        <end position="113"/>
    </location>
</feature>
<dbReference type="InterPro" id="IPR002656">
    <property type="entry name" value="Acyl_transf_3_dom"/>
</dbReference>
<dbReference type="AlphaFoldDB" id="A0A5M6INE5"/>
<keyword evidence="1" id="KW-0812">Transmembrane</keyword>
<evidence type="ECO:0000313" key="4">
    <source>
        <dbReference type="Proteomes" id="UP000325255"/>
    </source>
</evidence>
<protein>
    <submittedName>
        <fullName evidence="3">Acyltransferase</fullName>
    </submittedName>
</protein>
<reference evidence="3 4" key="1">
    <citation type="submission" date="2019-09" db="EMBL/GenBank/DDBJ databases">
        <title>Genome sequence of Rhodovastum atsumiense, a diverse member of the Acetobacteraceae family of non-sulfur purple photosynthetic bacteria.</title>
        <authorList>
            <person name="Meyer T."/>
            <person name="Kyndt J."/>
        </authorList>
    </citation>
    <scope>NUCLEOTIDE SEQUENCE [LARGE SCALE GENOMIC DNA]</scope>
    <source>
        <strain evidence="3 4">DSM 21279</strain>
    </source>
</reference>
<dbReference type="PANTHER" id="PTHR23028">
    <property type="entry name" value="ACETYLTRANSFERASE"/>
    <property type="match status" value="1"/>
</dbReference>
<evidence type="ECO:0000256" key="1">
    <source>
        <dbReference type="SAM" id="Phobius"/>
    </source>
</evidence>
<dbReference type="InterPro" id="IPR050879">
    <property type="entry name" value="Acyltransferase_3"/>
</dbReference>
<evidence type="ECO:0000259" key="2">
    <source>
        <dbReference type="Pfam" id="PF01757"/>
    </source>
</evidence>
<feature type="transmembrane region" description="Helical" evidence="1">
    <location>
        <begin position="38"/>
        <end position="57"/>
    </location>
</feature>
<gene>
    <name evidence="3" type="ORF">F1189_22590</name>
</gene>
<feature type="transmembrane region" description="Helical" evidence="1">
    <location>
        <begin position="63"/>
        <end position="82"/>
    </location>
</feature>
<dbReference type="Proteomes" id="UP000325255">
    <property type="component" value="Unassembled WGS sequence"/>
</dbReference>
<sequence length="119" mass="13316">MMVAVKGKVMKLQMLEHTPSSIYEIRNPSAAHFQSIQMLRAIAAILVVLVHVNPFGYSFVAGHIGVDIFFVISCFIIGTTGINQSRINFFAKRLIRIVPLYWAVTALMCRGFPGARNFE</sequence>
<dbReference type="GO" id="GO:0016020">
    <property type="term" value="C:membrane"/>
    <property type="evidence" value="ECO:0007669"/>
    <property type="project" value="TreeGrafter"/>
</dbReference>
<dbReference type="Pfam" id="PF01757">
    <property type="entry name" value="Acyl_transf_3"/>
    <property type="match status" value="1"/>
</dbReference>
<feature type="domain" description="Acyltransferase 3" evidence="2">
    <location>
        <begin position="34"/>
        <end position="109"/>
    </location>
</feature>
<accession>A0A5M6INE5</accession>
<keyword evidence="1" id="KW-1133">Transmembrane helix</keyword>
<keyword evidence="3" id="KW-0012">Acyltransferase</keyword>
<dbReference type="OrthoDB" id="505919at2"/>
<name>A0A5M6INE5_9PROT</name>
<comment type="caution">
    <text evidence="3">The sequence shown here is derived from an EMBL/GenBank/DDBJ whole genome shotgun (WGS) entry which is preliminary data.</text>
</comment>
<dbReference type="GO" id="GO:0016747">
    <property type="term" value="F:acyltransferase activity, transferring groups other than amino-acyl groups"/>
    <property type="evidence" value="ECO:0007669"/>
    <property type="project" value="InterPro"/>
</dbReference>
<organism evidence="3 4">
    <name type="scientific">Rhodovastum atsumiense</name>
    <dbReference type="NCBI Taxonomy" id="504468"/>
    <lineage>
        <taxon>Bacteria</taxon>
        <taxon>Pseudomonadati</taxon>
        <taxon>Pseudomonadota</taxon>
        <taxon>Alphaproteobacteria</taxon>
        <taxon>Acetobacterales</taxon>
        <taxon>Acetobacteraceae</taxon>
        <taxon>Rhodovastum</taxon>
    </lineage>
</organism>
<dbReference type="EMBL" id="VWPK01000044">
    <property type="protein sequence ID" value="KAA5609783.1"/>
    <property type="molecule type" value="Genomic_DNA"/>
</dbReference>
<keyword evidence="3" id="KW-0808">Transferase</keyword>
<keyword evidence="1" id="KW-0472">Membrane</keyword>